<keyword evidence="2 5" id="KW-0238">DNA-binding</keyword>
<dbReference type="InterPro" id="IPR000835">
    <property type="entry name" value="HTH_MarR-typ"/>
</dbReference>
<keyword evidence="1" id="KW-0805">Transcription regulation</keyword>
<dbReference type="PANTHER" id="PTHR42756">
    <property type="entry name" value="TRANSCRIPTIONAL REGULATOR, MARR"/>
    <property type="match status" value="1"/>
</dbReference>
<dbReference type="InterPro" id="IPR036390">
    <property type="entry name" value="WH_DNA-bd_sf"/>
</dbReference>
<organism evidence="5 6">
    <name type="scientific">Microlunatus panaciterrae</name>
    <dbReference type="NCBI Taxonomy" id="400768"/>
    <lineage>
        <taxon>Bacteria</taxon>
        <taxon>Bacillati</taxon>
        <taxon>Actinomycetota</taxon>
        <taxon>Actinomycetes</taxon>
        <taxon>Propionibacteriales</taxon>
        <taxon>Propionibacteriaceae</taxon>
        <taxon>Microlunatus</taxon>
    </lineage>
</organism>
<accession>A0ABS2RMU7</accession>
<dbReference type="GO" id="GO:0003677">
    <property type="term" value="F:DNA binding"/>
    <property type="evidence" value="ECO:0007669"/>
    <property type="project" value="UniProtKB-KW"/>
</dbReference>
<evidence type="ECO:0000313" key="5">
    <source>
        <dbReference type="EMBL" id="MBM7799998.1"/>
    </source>
</evidence>
<gene>
    <name evidence="5" type="ORF">JOE57_002919</name>
</gene>
<dbReference type="PROSITE" id="PS50995">
    <property type="entry name" value="HTH_MARR_2"/>
    <property type="match status" value="1"/>
</dbReference>
<dbReference type="RefSeq" id="WP_204919104.1">
    <property type="nucleotide sequence ID" value="NZ_BAAAQP010000003.1"/>
</dbReference>
<feature type="domain" description="HTH marR-type" evidence="4">
    <location>
        <begin position="6"/>
        <end position="139"/>
    </location>
</feature>
<dbReference type="Pfam" id="PF12802">
    <property type="entry name" value="MarR_2"/>
    <property type="match status" value="1"/>
</dbReference>
<protein>
    <submittedName>
        <fullName evidence="5">DNA-binding MarR family transcriptional regulator</fullName>
    </submittedName>
</protein>
<keyword evidence="3" id="KW-0804">Transcription</keyword>
<sequence>MHENPLAEVVETLQQATRDFLSVATHSVDAASEISLPQMRLLLAISETTGSSCAELGRELGIAGSSVTRLADRLSGSGHLVRESSPTNRSVVVLRLTELGQRAVSEVLSWREHVFSEVAARMAPESTAHVVRGLTAFHQALNTQSLSTQSLNTEASR</sequence>
<keyword evidence="6" id="KW-1185">Reference proteome</keyword>
<evidence type="ECO:0000313" key="6">
    <source>
        <dbReference type="Proteomes" id="UP000704762"/>
    </source>
</evidence>
<dbReference type="InterPro" id="IPR036388">
    <property type="entry name" value="WH-like_DNA-bd_sf"/>
</dbReference>
<evidence type="ECO:0000256" key="2">
    <source>
        <dbReference type="ARBA" id="ARBA00023125"/>
    </source>
</evidence>
<name>A0ABS2RMU7_9ACTN</name>
<dbReference type="Gene3D" id="1.10.10.10">
    <property type="entry name" value="Winged helix-like DNA-binding domain superfamily/Winged helix DNA-binding domain"/>
    <property type="match status" value="1"/>
</dbReference>
<evidence type="ECO:0000256" key="3">
    <source>
        <dbReference type="ARBA" id="ARBA00023163"/>
    </source>
</evidence>
<dbReference type="PANTHER" id="PTHR42756:SF1">
    <property type="entry name" value="TRANSCRIPTIONAL REPRESSOR OF EMRAB OPERON"/>
    <property type="match status" value="1"/>
</dbReference>
<evidence type="ECO:0000259" key="4">
    <source>
        <dbReference type="PROSITE" id="PS50995"/>
    </source>
</evidence>
<dbReference type="Proteomes" id="UP000704762">
    <property type="component" value="Unassembled WGS sequence"/>
</dbReference>
<evidence type="ECO:0000256" key="1">
    <source>
        <dbReference type="ARBA" id="ARBA00023015"/>
    </source>
</evidence>
<reference evidence="5 6" key="1">
    <citation type="submission" date="2021-01" db="EMBL/GenBank/DDBJ databases">
        <title>Sequencing the genomes of 1000 actinobacteria strains.</title>
        <authorList>
            <person name="Klenk H.-P."/>
        </authorList>
    </citation>
    <scope>NUCLEOTIDE SEQUENCE [LARGE SCALE GENOMIC DNA]</scope>
    <source>
        <strain evidence="5 6">DSM 18662</strain>
    </source>
</reference>
<proteinExistence type="predicted"/>
<dbReference type="EMBL" id="JAFBCF010000001">
    <property type="protein sequence ID" value="MBM7799998.1"/>
    <property type="molecule type" value="Genomic_DNA"/>
</dbReference>
<dbReference type="SUPFAM" id="SSF46785">
    <property type="entry name" value="Winged helix' DNA-binding domain"/>
    <property type="match status" value="1"/>
</dbReference>
<dbReference type="SMART" id="SM00347">
    <property type="entry name" value="HTH_MARR"/>
    <property type="match status" value="1"/>
</dbReference>
<comment type="caution">
    <text evidence="5">The sequence shown here is derived from an EMBL/GenBank/DDBJ whole genome shotgun (WGS) entry which is preliminary data.</text>
</comment>